<protein>
    <submittedName>
        <fullName evidence="2">Thiamine kinase-like enzyme</fullName>
    </submittedName>
</protein>
<dbReference type="EMBL" id="JACGXG010000013">
    <property type="protein sequence ID" value="MBA8853584.1"/>
    <property type="molecule type" value="Genomic_DNA"/>
</dbReference>
<dbReference type="InterPro" id="IPR002575">
    <property type="entry name" value="Aminoglycoside_PTrfase"/>
</dbReference>
<evidence type="ECO:0000313" key="2">
    <source>
        <dbReference type="EMBL" id="MBA8853584.1"/>
    </source>
</evidence>
<evidence type="ECO:0000259" key="1">
    <source>
        <dbReference type="Pfam" id="PF01636"/>
    </source>
</evidence>
<keyword evidence="3" id="KW-1185">Reference proteome</keyword>
<dbReference type="SUPFAM" id="SSF56112">
    <property type="entry name" value="Protein kinase-like (PK-like)"/>
    <property type="match status" value="1"/>
</dbReference>
<feature type="domain" description="Aminoglycoside phosphotransferase" evidence="1">
    <location>
        <begin position="46"/>
        <end position="252"/>
    </location>
</feature>
<gene>
    <name evidence="2" type="ORF">FHW20_004567</name>
</gene>
<reference evidence="2 3" key="1">
    <citation type="submission" date="2020-07" db="EMBL/GenBank/DDBJ databases">
        <title>Genomic Encyclopedia of Type Strains, Phase IV (KMG-V): Genome sequencing to study the core and pangenomes of soil and plant-associated prokaryotes.</title>
        <authorList>
            <person name="Whitman W."/>
        </authorList>
    </citation>
    <scope>NUCLEOTIDE SEQUENCE [LARGE SCALE GENOMIC DNA]</scope>
    <source>
        <strain evidence="2 3">RH4WT92</strain>
    </source>
</reference>
<evidence type="ECO:0000313" key="3">
    <source>
        <dbReference type="Proteomes" id="UP000578622"/>
    </source>
</evidence>
<sequence>MKTAGAPQTPLEIRVETALTSFGAFLPKQPTYKPATAPVASPSYHGVESDNFDIAFQDARPDYFLRLGIDEVSELVDDDVAFAAAVRLHALGLSPEPVARDAATRSTLFTRLGEGWRAAKIDDLMGEAPAAKLVEMQKLIARGPAFNRSWSVFEDIDVLWNIVVKAGASLPDDAEWMLAWMKPIREAIEASGVDLKPAHGDPHSSNIMLGPDGAIQLVDFDMAGDMDPYYQLGVQMNELYQFEGHMKPLLEMHDGAFSERVFNRCRVYAAADDLYWALRSLLLEMRSPRRSVEFLKYTGWRFLRCRMLLGHPDFEGRLRSV</sequence>
<comment type="caution">
    <text evidence="2">The sequence shown here is derived from an EMBL/GenBank/DDBJ whole genome shotgun (WGS) entry which is preliminary data.</text>
</comment>
<dbReference type="RefSeq" id="WP_176024918.1">
    <property type="nucleotide sequence ID" value="NZ_JACGXG010000013.1"/>
</dbReference>
<dbReference type="InterPro" id="IPR011009">
    <property type="entry name" value="Kinase-like_dom_sf"/>
</dbReference>
<accession>A0ABR6AVU6</accession>
<dbReference type="Gene3D" id="3.90.1200.10">
    <property type="match status" value="1"/>
</dbReference>
<name>A0ABR6AVU6_9HYPH</name>
<dbReference type="Pfam" id="PF01636">
    <property type="entry name" value="APH"/>
    <property type="match status" value="1"/>
</dbReference>
<proteinExistence type="predicted"/>
<organism evidence="2 3">
    <name type="scientific">Brucella intermedia</name>
    <dbReference type="NCBI Taxonomy" id="94625"/>
    <lineage>
        <taxon>Bacteria</taxon>
        <taxon>Pseudomonadati</taxon>
        <taxon>Pseudomonadota</taxon>
        <taxon>Alphaproteobacteria</taxon>
        <taxon>Hyphomicrobiales</taxon>
        <taxon>Brucellaceae</taxon>
        <taxon>Brucella/Ochrobactrum group</taxon>
        <taxon>Brucella</taxon>
    </lineage>
</organism>
<dbReference type="Proteomes" id="UP000578622">
    <property type="component" value="Unassembled WGS sequence"/>
</dbReference>